<feature type="chain" id="PRO_5032681070" evidence="1">
    <location>
        <begin position="23"/>
        <end position="218"/>
    </location>
</feature>
<proteinExistence type="predicted"/>
<feature type="signal peptide" evidence="1">
    <location>
        <begin position="1"/>
        <end position="22"/>
    </location>
</feature>
<dbReference type="AlphaFoldDB" id="A0A811UIP6"/>
<comment type="caution">
    <text evidence="2">The sequence shown here is derived from an EMBL/GenBank/DDBJ whole genome shotgun (WGS) entry which is preliminary data.</text>
</comment>
<dbReference type="OrthoDB" id="7989303at2759"/>
<evidence type="ECO:0000313" key="3">
    <source>
        <dbReference type="Proteomes" id="UP000606786"/>
    </source>
</evidence>
<evidence type="ECO:0000256" key="1">
    <source>
        <dbReference type="SAM" id="SignalP"/>
    </source>
</evidence>
<dbReference type="Proteomes" id="UP000606786">
    <property type="component" value="Unassembled WGS sequence"/>
</dbReference>
<sequence length="218" mass="24892">MAGIKGIMILVKFLMIMKLNAAYPLLSFNSVENTVNRLSKLELNHIGKPSDILENEINLKFDTNELGSGEFVDLTVPNEQNKIIKQKHTPESTSDQVLPLFSKIFIRDSAEVFQNRLKNSKTTEYSLILEKIKNIGKEDVTLVGQALYNAFELTNDVNTDYEISQSTAAWLELILERFRQFMKEMESGTSPNDAYENFSIVGDIENNLEAIKLFWLNF</sequence>
<dbReference type="EMBL" id="CAJHJT010000012">
    <property type="protein sequence ID" value="CAD6997717.1"/>
    <property type="molecule type" value="Genomic_DNA"/>
</dbReference>
<evidence type="ECO:0000313" key="2">
    <source>
        <dbReference type="EMBL" id="CAD6997717.1"/>
    </source>
</evidence>
<gene>
    <name evidence="2" type="ORF">CCAP1982_LOCUS6349</name>
</gene>
<protein>
    <submittedName>
        <fullName evidence="2">(Mediterranean fruit fly) hypothetical protein</fullName>
    </submittedName>
</protein>
<keyword evidence="3" id="KW-1185">Reference proteome</keyword>
<organism evidence="2 3">
    <name type="scientific">Ceratitis capitata</name>
    <name type="common">Mediterranean fruit fly</name>
    <name type="synonym">Tephritis capitata</name>
    <dbReference type="NCBI Taxonomy" id="7213"/>
    <lineage>
        <taxon>Eukaryota</taxon>
        <taxon>Metazoa</taxon>
        <taxon>Ecdysozoa</taxon>
        <taxon>Arthropoda</taxon>
        <taxon>Hexapoda</taxon>
        <taxon>Insecta</taxon>
        <taxon>Pterygota</taxon>
        <taxon>Neoptera</taxon>
        <taxon>Endopterygota</taxon>
        <taxon>Diptera</taxon>
        <taxon>Brachycera</taxon>
        <taxon>Muscomorpha</taxon>
        <taxon>Tephritoidea</taxon>
        <taxon>Tephritidae</taxon>
        <taxon>Ceratitis</taxon>
        <taxon>Ceratitis</taxon>
    </lineage>
</organism>
<accession>A0A811UIP6</accession>
<keyword evidence="1" id="KW-0732">Signal</keyword>
<name>A0A811UIP6_CERCA</name>
<reference evidence="2" key="1">
    <citation type="submission" date="2020-11" db="EMBL/GenBank/DDBJ databases">
        <authorList>
            <person name="Whitehead M."/>
        </authorList>
    </citation>
    <scope>NUCLEOTIDE SEQUENCE</scope>
    <source>
        <strain evidence="2">EGII</strain>
    </source>
</reference>